<dbReference type="InterPro" id="IPR051393">
    <property type="entry name" value="ABC_transporter_permease"/>
</dbReference>
<dbReference type="Pfam" id="PF00528">
    <property type="entry name" value="BPD_transp_1"/>
    <property type="match status" value="1"/>
</dbReference>
<evidence type="ECO:0000256" key="6">
    <source>
        <dbReference type="ARBA" id="ARBA00023136"/>
    </source>
</evidence>
<feature type="transmembrane region" description="Helical" evidence="7">
    <location>
        <begin position="282"/>
        <end position="307"/>
    </location>
</feature>
<keyword evidence="3" id="KW-1003">Cell membrane</keyword>
<dbReference type="SUPFAM" id="SSF161098">
    <property type="entry name" value="MetI-like"/>
    <property type="match status" value="1"/>
</dbReference>
<evidence type="ECO:0000256" key="5">
    <source>
        <dbReference type="ARBA" id="ARBA00022989"/>
    </source>
</evidence>
<reference evidence="9" key="1">
    <citation type="submission" date="2020-10" db="EMBL/GenBank/DDBJ databases">
        <authorList>
            <person name="Gilroy R."/>
        </authorList>
    </citation>
    <scope>NUCLEOTIDE SEQUENCE</scope>
    <source>
        <strain evidence="9">ChiSxjej1B13-7958</strain>
    </source>
</reference>
<evidence type="ECO:0000256" key="2">
    <source>
        <dbReference type="ARBA" id="ARBA00022448"/>
    </source>
</evidence>
<keyword evidence="4 7" id="KW-0812">Transmembrane</keyword>
<reference evidence="9" key="2">
    <citation type="journal article" date="2021" name="PeerJ">
        <title>Extensive microbial diversity within the chicken gut microbiome revealed by metagenomics and culture.</title>
        <authorList>
            <person name="Gilroy R."/>
            <person name="Ravi A."/>
            <person name="Getino M."/>
            <person name="Pursley I."/>
            <person name="Horton D.L."/>
            <person name="Alikhan N.F."/>
            <person name="Baker D."/>
            <person name="Gharbi K."/>
            <person name="Hall N."/>
            <person name="Watson M."/>
            <person name="Adriaenssens E.M."/>
            <person name="Foster-Nyarko E."/>
            <person name="Jarju S."/>
            <person name="Secka A."/>
            <person name="Antonio M."/>
            <person name="Oren A."/>
            <person name="Chaudhuri R.R."/>
            <person name="La Ragione R."/>
            <person name="Hildebrand F."/>
            <person name="Pallen M.J."/>
        </authorList>
    </citation>
    <scope>NUCLEOTIDE SEQUENCE</scope>
    <source>
        <strain evidence="9">ChiSxjej1B13-7958</strain>
    </source>
</reference>
<name>A0A9D1DDR4_9FIRM</name>
<protein>
    <submittedName>
        <fullName evidence="9">Sugar ABC transporter permease</fullName>
    </submittedName>
</protein>
<keyword evidence="5 7" id="KW-1133">Transmembrane helix</keyword>
<evidence type="ECO:0000256" key="1">
    <source>
        <dbReference type="ARBA" id="ARBA00004651"/>
    </source>
</evidence>
<gene>
    <name evidence="9" type="ORF">IAB89_04480</name>
</gene>
<evidence type="ECO:0000259" key="8">
    <source>
        <dbReference type="PROSITE" id="PS50928"/>
    </source>
</evidence>
<comment type="caution">
    <text evidence="9">The sequence shown here is derived from an EMBL/GenBank/DDBJ whole genome shotgun (WGS) entry which is preliminary data.</text>
</comment>
<dbReference type="Proteomes" id="UP000824242">
    <property type="component" value="Unassembled WGS sequence"/>
</dbReference>
<accession>A0A9D1DDR4</accession>
<keyword evidence="2 7" id="KW-0813">Transport</keyword>
<evidence type="ECO:0000313" key="9">
    <source>
        <dbReference type="EMBL" id="HIR46906.1"/>
    </source>
</evidence>
<feature type="transmembrane region" description="Helical" evidence="7">
    <location>
        <begin position="94"/>
        <end position="115"/>
    </location>
</feature>
<dbReference type="PROSITE" id="PS50928">
    <property type="entry name" value="ABC_TM1"/>
    <property type="match status" value="1"/>
</dbReference>
<feature type="transmembrane region" description="Helical" evidence="7">
    <location>
        <begin position="231"/>
        <end position="252"/>
    </location>
</feature>
<dbReference type="GO" id="GO:0005886">
    <property type="term" value="C:plasma membrane"/>
    <property type="evidence" value="ECO:0007669"/>
    <property type="project" value="UniProtKB-SubCell"/>
</dbReference>
<proteinExistence type="inferred from homology"/>
<dbReference type="CDD" id="cd06261">
    <property type="entry name" value="TM_PBP2"/>
    <property type="match status" value="1"/>
</dbReference>
<dbReference type="PANTHER" id="PTHR30193:SF44">
    <property type="entry name" value="LACTOSE TRANSPORT SYSTEM PERMEASE PROTEIN LACF"/>
    <property type="match status" value="1"/>
</dbReference>
<dbReference type="InterPro" id="IPR035906">
    <property type="entry name" value="MetI-like_sf"/>
</dbReference>
<evidence type="ECO:0000313" key="10">
    <source>
        <dbReference type="Proteomes" id="UP000824242"/>
    </source>
</evidence>
<organism evidence="9 10">
    <name type="scientific">Candidatus Caccousia avicola</name>
    <dbReference type="NCBI Taxonomy" id="2840721"/>
    <lineage>
        <taxon>Bacteria</taxon>
        <taxon>Bacillati</taxon>
        <taxon>Bacillota</taxon>
        <taxon>Clostridia</taxon>
        <taxon>Eubacteriales</taxon>
        <taxon>Oscillospiraceae</taxon>
        <taxon>Oscillospiraceae incertae sedis</taxon>
        <taxon>Candidatus Caccousia</taxon>
    </lineage>
</organism>
<dbReference type="InterPro" id="IPR000515">
    <property type="entry name" value="MetI-like"/>
</dbReference>
<feature type="transmembrane region" description="Helical" evidence="7">
    <location>
        <begin position="21"/>
        <end position="44"/>
    </location>
</feature>
<comment type="subcellular location">
    <subcellularLocation>
        <location evidence="1 7">Cell membrane</location>
        <topology evidence="1 7">Multi-pass membrane protein</topology>
    </subcellularLocation>
</comment>
<dbReference type="GO" id="GO:0055085">
    <property type="term" value="P:transmembrane transport"/>
    <property type="evidence" value="ECO:0007669"/>
    <property type="project" value="InterPro"/>
</dbReference>
<evidence type="ECO:0000256" key="4">
    <source>
        <dbReference type="ARBA" id="ARBA00022692"/>
    </source>
</evidence>
<feature type="domain" description="ABC transmembrane type-1" evidence="8">
    <location>
        <begin position="86"/>
        <end position="303"/>
    </location>
</feature>
<comment type="similarity">
    <text evidence="7">Belongs to the binding-protein-dependent transport system permease family.</text>
</comment>
<dbReference type="Gene3D" id="1.10.3720.10">
    <property type="entry name" value="MetI-like"/>
    <property type="match status" value="1"/>
</dbReference>
<evidence type="ECO:0000256" key="7">
    <source>
        <dbReference type="RuleBase" id="RU363032"/>
    </source>
</evidence>
<sequence length="317" mass="35887">MKQATLRAGSVRKKDGFVKTFKKNFPLTLMALPALVVMILFRYLPMSGLLLAFKRFSVRKGIFGSEWVGLKNFEFLFQTSDAWIITRNTICYNALFILLDLVLAVAMAIGLSELLNKRRAKLYQTIFMAPYFLSWVVVSFMAFSLFSVDDGLFNHLLAYFGMQGVDWYSEPGKWPFILTFFQIWKTIGYSTVMYISSLTGISNDYYEAAIIDGATKWQQIKSITLPCLRPMMIVLTILAIGRIFYADFGLFFQLPRDSGPLYQATQVIDTYVYRALKETGNVGMAAAASLYQSIVGFVLVVGANLVVRRIEPDSALF</sequence>
<dbReference type="PANTHER" id="PTHR30193">
    <property type="entry name" value="ABC TRANSPORTER PERMEASE PROTEIN"/>
    <property type="match status" value="1"/>
</dbReference>
<evidence type="ECO:0000256" key="3">
    <source>
        <dbReference type="ARBA" id="ARBA00022475"/>
    </source>
</evidence>
<dbReference type="AlphaFoldDB" id="A0A9D1DDR4"/>
<dbReference type="EMBL" id="DVGZ01000042">
    <property type="protein sequence ID" value="HIR46906.1"/>
    <property type="molecule type" value="Genomic_DNA"/>
</dbReference>
<keyword evidence="6 7" id="KW-0472">Membrane</keyword>
<feature type="transmembrane region" description="Helical" evidence="7">
    <location>
        <begin position="127"/>
        <end position="148"/>
    </location>
</feature>